<dbReference type="Proteomes" id="UP000263486">
    <property type="component" value="Unassembled WGS sequence"/>
</dbReference>
<keyword evidence="4" id="KW-0560">Oxidoreductase</keyword>
<keyword evidence="4" id="KW-0808">Transferase</keyword>
<reference evidence="4 5" key="1">
    <citation type="submission" date="2018-08" db="EMBL/GenBank/DDBJ databases">
        <title>Draft genome sequence of Psychrilyobacter sp. strain SD5 isolated from Black Sea water.</title>
        <authorList>
            <person name="Yadav S."/>
            <person name="Villanueva L."/>
            <person name="Damste J.S.S."/>
        </authorList>
    </citation>
    <scope>NUCLEOTIDE SEQUENCE [LARGE SCALE GENOMIC DNA]</scope>
    <source>
        <strain evidence="4 5">SD5</strain>
    </source>
</reference>
<proteinExistence type="inferred from homology"/>
<protein>
    <submittedName>
        <fullName evidence="4">Myristoyl transferase</fullName>
    </submittedName>
</protein>
<name>A0ABX9KIZ7_9FUSO</name>
<evidence type="ECO:0000256" key="2">
    <source>
        <dbReference type="ARBA" id="ARBA00010742"/>
    </source>
</evidence>
<dbReference type="PANTHER" id="PTHR30024">
    <property type="entry name" value="ALIPHATIC SULFONATES-BINDING PROTEIN-RELATED"/>
    <property type="match status" value="1"/>
</dbReference>
<dbReference type="Pfam" id="PF13379">
    <property type="entry name" value="NMT1_2"/>
    <property type="match status" value="1"/>
</dbReference>
<gene>
    <name evidence="4" type="ORF">DYH56_04160</name>
</gene>
<accession>A0ABX9KIZ7</accession>
<evidence type="ECO:0000256" key="3">
    <source>
        <dbReference type="ARBA" id="ARBA00022729"/>
    </source>
</evidence>
<dbReference type="PANTHER" id="PTHR30024:SF47">
    <property type="entry name" value="TAURINE-BINDING PERIPLASMIC PROTEIN"/>
    <property type="match status" value="1"/>
</dbReference>
<dbReference type="GO" id="GO:0016740">
    <property type="term" value="F:transferase activity"/>
    <property type="evidence" value="ECO:0007669"/>
    <property type="project" value="UniProtKB-KW"/>
</dbReference>
<keyword evidence="5" id="KW-1185">Reference proteome</keyword>
<comment type="subcellular location">
    <subcellularLocation>
        <location evidence="1">Periplasm</location>
    </subcellularLocation>
</comment>
<dbReference type="SUPFAM" id="SSF53850">
    <property type="entry name" value="Periplasmic binding protein-like II"/>
    <property type="match status" value="1"/>
</dbReference>
<comment type="caution">
    <text evidence="4">The sequence shown here is derived from an EMBL/GenBank/DDBJ whole genome shotgun (WGS) entry which is preliminary data.</text>
</comment>
<evidence type="ECO:0000313" key="4">
    <source>
        <dbReference type="EMBL" id="REI42222.1"/>
    </source>
</evidence>
<organism evidence="4 5">
    <name type="scientific">Psychrilyobacter piezotolerans</name>
    <dbReference type="NCBI Taxonomy" id="2293438"/>
    <lineage>
        <taxon>Bacteria</taxon>
        <taxon>Fusobacteriati</taxon>
        <taxon>Fusobacteriota</taxon>
        <taxon>Fusobacteriia</taxon>
        <taxon>Fusobacteriales</taxon>
        <taxon>Fusobacteriaceae</taxon>
        <taxon>Psychrilyobacter</taxon>
    </lineage>
</organism>
<evidence type="ECO:0000313" key="5">
    <source>
        <dbReference type="Proteomes" id="UP000263486"/>
    </source>
</evidence>
<dbReference type="EMBL" id="QUAJ01000005">
    <property type="protein sequence ID" value="REI42222.1"/>
    <property type="molecule type" value="Genomic_DNA"/>
</dbReference>
<comment type="similarity">
    <text evidence="2">Belongs to the bacterial solute-binding protein SsuA/TauA family.</text>
</comment>
<dbReference type="PROSITE" id="PS51257">
    <property type="entry name" value="PROKAR_LIPOPROTEIN"/>
    <property type="match status" value="1"/>
</dbReference>
<keyword evidence="3" id="KW-0732">Signal</keyword>
<dbReference type="GO" id="GO:0016491">
    <property type="term" value="F:oxidoreductase activity"/>
    <property type="evidence" value="ECO:0007669"/>
    <property type="project" value="UniProtKB-KW"/>
</dbReference>
<evidence type="ECO:0000256" key="1">
    <source>
        <dbReference type="ARBA" id="ARBA00004418"/>
    </source>
</evidence>
<dbReference type="RefSeq" id="WP_114641600.1">
    <property type="nucleotide sequence ID" value="NZ_JAACIO010000005.1"/>
</dbReference>
<sequence>MRAKNSRIINLFLAVILILLTACSSYKEPIKIGVNGWPPCELWYIAQEKGYFGDTPVEIVRFSTWSDNMDSLYVGNIDLMHSSYFNAVYYDSRGEAAKIILSANTTYGADGLVVKDYIEDIQELNGKKIAVEVGTDEQFLLHKVLKKGGLEDTDVTIISVSSEEGMRKFISGEVDATFTYEPFLSRAADEGDGKIMVTTSDTLNYTDTLVARDKVLQSRKKDYANIIRAWYRAQQFVKDNPQEAYQLMASKEGVTYDEFKSFYESFNFFTLEENKNIFSSEKFRDELKEIEVFLVEHKLISKDVDTDKLFDGNPVAQEAGGVDD</sequence>
<dbReference type="Gene3D" id="3.40.190.10">
    <property type="entry name" value="Periplasmic binding protein-like II"/>
    <property type="match status" value="2"/>
</dbReference>